<keyword evidence="4" id="KW-0130">Cell adhesion</keyword>
<name>A0ABQ9U3G0_SAGOE</name>
<dbReference type="InterPro" id="IPR039808">
    <property type="entry name" value="Cadherin"/>
</dbReference>
<evidence type="ECO:0000256" key="4">
    <source>
        <dbReference type="ARBA" id="ARBA00022889"/>
    </source>
</evidence>
<dbReference type="InterPro" id="IPR002126">
    <property type="entry name" value="Cadherin-like_dom"/>
</dbReference>
<feature type="domain" description="Cadherin" evidence="8">
    <location>
        <begin position="163"/>
        <end position="334"/>
    </location>
</feature>
<evidence type="ECO:0000256" key="1">
    <source>
        <dbReference type="ARBA" id="ARBA00004370"/>
    </source>
</evidence>
<comment type="caution">
    <text evidence="9">The sequence shown here is derived from an EMBL/GenBank/DDBJ whole genome shotgun (WGS) entry which is preliminary data.</text>
</comment>
<dbReference type="SUPFAM" id="SSF49313">
    <property type="entry name" value="Cadherin-like"/>
    <property type="match status" value="2"/>
</dbReference>
<reference evidence="9 10" key="1">
    <citation type="submission" date="2023-05" db="EMBL/GenBank/DDBJ databases">
        <title>B98-5 Cell Line De Novo Hybrid Assembly: An Optical Mapping Approach.</title>
        <authorList>
            <person name="Kananen K."/>
            <person name="Auerbach J.A."/>
            <person name="Kautto E."/>
            <person name="Blachly J.S."/>
        </authorList>
    </citation>
    <scope>NUCLEOTIDE SEQUENCE [LARGE SCALE GENOMIC DNA]</scope>
    <source>
        <strain evidence="9">B95-8</strain>
        <tissue evidence="9">Cell line</tissue>
    </source>
</reference>
<gene>
    <name evidence="9" type="ORF">P7K49_030892</name>
</gene>
<dbReference type="PRINTS" id="PR00205">
    <property type="entry name" value="CADHERIN"/>
</dbReference>
<dbReference type="Proteomes" id="UP001266305">
    <property type="component" value="Unassembled WGS sequence"/>
</dbReference>
<organism evidence="9 10">
    <name type="scientific">Saguinus oedipus</name>
    <name type="common">Cotton-top tamarin</name>
    <name type="synonym">Oedipomidas oedipus</name>
    <dbReference type="NCBI Taxonomy" id="9490"/>
    <lineage>
        <taxon>Eukaryota</taxon>
        <taxon>Metazoa</taxon>
        <taxon>Chordata</taxon>
        <taxon>Craniata</taxon>
        <taxon>Vertebrata</taxon>
        <taxon>Euteleostomi</taxon>
        <taxon>Mammalia</taxon>
        <taxon>Eutheria</taxon>
        <taxon>Euarchontoglires</taxon>
        <taxon>Primates</taxon>
        <taxon>Haplorrhini</taxon>
        <taxon>Platyrrhini</taxon>
        <taxon>Cebidae</taxon>
        <taxon>Callitrichinae</taxon>
        <taxon>Saguinus</taxon>
    </lineage>
</organism>
<keyword evidence="3 7" id="KW-0106">Calcium</keyword>
<keyword evidence="5" id="KW-0472">Membrane</keyword>
<dbReference type="InterPro" id="IPR015919">
    <property type="entry name" value="Cadherin-like_sf"/>
</dbReference>
<evidence type="ECO:0000256" key="6">
    <source>
        <dbReference type="ARBA" id="ARBA00023180"/>
    </source>
</evidence>
<dbReference type="PANTHER" id="PTHR24027">
    <property type="entry name" value="CADHERIN-23"/>
    <property type="match status" value="1"/>
</dbReference>
<accession>A0ABQ9U3G0</accession>
<feature type="domain" description="Cadherin" evidence="8">
    <location>
        <begin position="117"/>
        <end position="156"/>
    </location>
</feature>
<evidence type="ECO:0000256" key="7">
    <source>
        <dbReference type="PROSITE-ProRule" id="PRU00043"/>
    </source>
</evidence>
<dbReference type="PROSITE" id="PS50268">
    <property type="entry name" value="CADHERIN_2"/>
    <property type="match status" value="2"/>
</dbReference>
<sequence length="404" mass="44537">MEYYVKMLADVLAFPNFVIENANPLLENASEHTQVAKITVSVSPHAALVGDPVIINANPAVHPFVLSRRSTHVWEIKANRNELTSRSLNRAVQKPSENHKGHRKQETWLFITGVPKLDFETVTLYSLTIYAEDNQGATASQTILIQIADVNEPPTFAGSLAQSDQVTEIYILEDTAPGTVIYRAAANDPEDAVLEDFNYMSSYDSAVKQTLKWGENESTELENTICGRRSMKHAAPRPPSPQKPILSINKQTNQIIPEFLLNSQPVSLNYFISPEGSGFTIDGIGTISTAAVFDFESESRSFSLVIKVVDPGGLFTAGNLKIFLINVNNKDPILSCSKMCCFVTEHGTVVTTTRLDVERAGFASVQSFAIKACDCDRRCAAILVTAYIHGINDNSPFCDRYLIR</sequence>
<evidence type="ECO:0000313" key="9">
    <source>
        <dbReference type="EMBL" id="KAK2091608.1"/>
    </source>
</evidence>
<dbReference type="PANTHER" id="PTHR24027:SF438">
    <property type="entry name" value="CADHERIN 23"/>
    <property type="match status" value="1"/>
</dbReference>
<evidence type="ECO:0000256" key="3">
    <source>
        <dbReference type="ARBA" id="ARBA00022837"/>
    </source>
</evidence>
<dbReference type="SMART" id="SM00112">
    <property type="entry name" value="CA"/>
    <property type="match status" value="2"/>
</dbReference>
<evidence type="ECO:0000259" key="8">
    <source>
        <dbReference type="PROSITE" id="PS50268"/>
    </source>
</evidence>
<comment type="subcellular location">
    <subcellularLocation>
        <location evidence="1">Membrane</location>
    </subcellularLocation>
</comment>
<evidence type="ECO:0000256" key="2">
    <source>
        <dbReference type="ARBA" id="ARBA00022737"/>
    </source>
</evidence>
<dbReference type="Gene3D" id="2.60.40.60">
    <property type="entry name" value="Cadherins"/>
    <property type="match status" value="2"/>
</dbReference>
<evidence type="ECO:0000256" key="5">
    <source>
        <dbReference type="ARBA" id="ARBA00023136"/>
    </source>
</evidence>
<protein>
    <recommendedName>
        <fullName evidence="8">Cadherin domain-containing protein</fullName>
    </recommendedName>
</protein>
<evidence type="ECO:0000313" key="10">
    <source>
        <dbReference type="Proteomes" id="UP001266305"/>
    </source>
</evidence>
<dbReference type="EMBL" id="JASSZA010000016">
    <property type="protein sequence ID" value="KAK2091608.1"/>
    <property type="molecule type" value="Genomic_DNA"/>
</dbReference>
<dbReference type="CDD" id="cd11304">
    <property type="entry name" value="Cadherin_repeat"/>
    <property type="match status" value="2"/>
</dbReference>
<keyword evidence="10" id="KW-1185">Reference proteome</keyword>
<keyword evidence="2" id="KW-0677">Repeat</keyword>
<proteinExistence type="predicted"/>
<keyword evidence="6" id="KW-0325">Glycoprotein</keyword>